<dbReference type="Gene3D" id="3.40.50.300">
    <property type="entry name" value="P-loop containing nucleotide triphosphate hydrolases"/>
    <property type="match status" value="2"/>
</dbReference>
<name>A0ABV8EPV4_9BACT</name>
<dbReference type="SMART" id="SM00382">
    <property type="entry name" value="AAA"/>
    <property type="match status" value="2"/>
</dbReference>
<gene>
    <name evidence="5" type="ORF">ACFOUP_18465</name>
</gene>
<proteinExistence type="predicted"/>
<evidence type="ECO:0000256" key="1">
    <source>
        <dbReference type="ARBA" id="ARBA00022741"/>
    </source>
</evidence>
<sequence length="670" mass="76935">MMESNQLEISGVIKKVNHKTVISDIYLLCKTGEVLGILGRNGTGKSTLFQIIFGTLSADDKMIRINNVVFQEPYKCGNLIAYLPQHSFLPTILTIKGIINQFVSNKTQRQKILENERISKHLNKKITSLSGGERRYLEVLLICHLPVKFILLDEPFSGIEPLYKELIKALISTHKMEKGFLITDHDYMNIIDISDHLYLMKGGACLQVKNYKEELVYHNYLPRGTFSENKEMTKLQPFGIDQQTLKDLDFFDSFQEGDLFAFFNQVSTSGGKIKLSEIIKSPSRNLEEIEGRRDAIKFLAEKQIEFNIDKKQLNAVEYYLRSSIPLFKKGFEVSLIQWLKNFFRPSGNYYIVETGVNHILQFIVFLHTVIEKLSDETLPTYLSKISFRMTEILSRRELNEIIEIDEKIFPIGKYDQYFRRSKDISELLELIYLLDVLETVGQVAERHQMCYPEYITPEDSMVDIKGLFHPLVKEAVTNDFKLDKENNLCFLTGANMSGKSTFLKSFGSAMYLAHLGFPVPAKCMRTTLYSGMMTSINLSDSLKDGYSHYYNEVMRVKTMVNSLKQHKHMIVIMDELFKGTNVEDASDATSMLTEALSKIPTSLFIISSHNIEVAARINHIKNISFNHFEYKVIDNQPYNTFKLVSGVSNDRAGLRILENEGIFEMLKSIT</sequence>
<dbReference type="InterPro" id="IPR003439">
    <property type="entry name" value="ABC_transporter-like_ATP-bd"/>
</dbReference>
<dbReference type="InterPro" id="IPR003593">
    <property type="entry name" value="AAA+_ATPase"/>
</dbReference>
<dbReference type="InterPro" id="IPR027417">
    <property type="entry name" value="P-loop_NTPase"/>
</dbReference>
<organism evidence="5 6">
    <name type="scientific">Belliella kenyensis</name>
    <dbReference type="NCBI Taxonomy" id="1472724"/>
    <lineage>
        <taxon>Bacteria</taxon>
        <taxon>Pseudomonadati</taxon>
        <taxon>Bacteroidota</taxon>
        <taxon>Cytophagia</taxon>
        <taxon>Cytophagales</taxon>
        <taxon>Cyclobacteriaceae</taxon>
        <taxon>Belliella</taxon>
    </lineage>
</organism>
<dbReference type="EMBL" id="JBHSAV010000094">
    <property type="protein sequence ID" value="MFC3978373.1"/>
    <property type="molecule type" value="Genomic_DNA"/>
</dbReference>
<keyword evidence="6" id="KW-1185">Reference proteome</keyword>
<dbReference type="SUPFAM" id="SSF48334">
    <property type="entry name" value="DNA repair protein MutS, domain III"/>
    <property type="match status" value="1"/>
</dbReference>
<keyword evidence="1" id="KW-0547">Nucleotide-binding</keyword>
<dbReference type="Proteomes" id="UP001595766">
    <property type="component" value="Unassembled WGS sequence"/>
</dbReference>
<dbReference type="InterPro" id="IPR036187">
    <property type="entry name" value="DNA_mismatch_repair_MutS_sf"/>
</dbReference>
<evidence type="ECO:0000256" key="3">
    <source>
        <dbReference type="ARBA" id="ARBA00023125"/>
    </source>
</evidence>
<dbReference type="Pfam" id="PF05192">
    <property type="entry name" value="MutS_III"/>
    <property type="match status" value="1"/>
</dbReference>
<dbReference type="PANTHER" id="PTHR11361">
    <property type="entry name" value="DNA MISMATCH REPAIR PROTEIN MUTS FAMILY MEMBER"/>
    <property type="match status" value="1"/>
</dbReference>
<comment type="caution">
    <text evidence="5">The sequence shown here is derived from an EMBL/GenBank/DDBJ whole genome shotgun (WGS) entry which is preliminary data.</text>
</comment>
<evidence type="ECO:0000313" key="6">
    <source>
        <dbReference type="Proteomes" id="UP001595766"/>
    </source>
</evidence>
<protein>
    <submittedName>
        <fullName evidence="5">ATP-binding cassette domain-containing protein</fullName>
    </submittedName>
</protein>
<dbReference type="SUPFAM" id="SSF52540">
    <property type="entry name" value="P-loop containing nucleoside triphosphate hydrolases"/>
    <property type="match status" value="2"/>
</dbReference>
<dbReference type="Gene3D" id="1.10.1420.10">
    <property type="match status" value="1"/>
</dbReference>
<dbReference type="InterPro" id="IPR000432">
    <property type="entry name" value="DNA_mismatch_repair_MutS_C"/>
</dbReference>
<dbReference type="Pfam" id="PF00005">
    <property type="entry name" value="ABC_tran"/>
    <property type="match status" value="1"/>
</dbReference>
<dbReference type="GO" id="GO:0005524">
    <property type="term" value="F:ATP binding"/>
    <property type="evidence" value="ECO:0007669"/>
    <property type="project" value="UniProtKB-KW"/>
</dbReference>
<reference evidence="6" key="1">
    <citation type="journal article" date="2019" name="Int. J. Syst. Evol. Microbiol.">
        <title>The Global Catalogue of Microorganisms (GCM) 10K type strain sequencing project: providing services to taxonomists for standard genome sequencing and annotation.</title>
        <authorList>
            <consortium name="The Broad Institute Genomics Platform"/>
            <consortium name="The Broad Institute Genome Sequencing Center for Infectious Disease"/>
            <person name="Wu L."/>
            <person name="Ma J."/>
        </authorList>
    </citation>
    <scope>NUCLEOTIDE SEQUENCE [LARGE SCALE GENOMIC DNA]</scope>
    <source>
        <strain evidence="6">CECT 8551</strain>
    </source>
</reference>
<feature type="domain" description="ABC transporter" evidence="4">
    <location>
        <begin position="7"/>
        <end position="227"/>
    </location>
</feature>
<dbReference type="InterPro" id="IPR045076">
    <property type="entry name" value="MutS"/>
</dbReference>
<evidence type="ECO:0000313" key="5">
    <source>
        <dbReference type="EMBL" id="MFC3978373.1"/>
    </source>
</evidence>
<dbReference type="PROSITE" id="PS50893">
    <property type="entry name" value="ABC_TRANSPORTER_2"/>
    <property type="match status" value="1"/>
</dbReference>
<dbReference type="Pfam" id="PF00488">
    <property type="entry name" value="MutS_V"/>
    <property type="match status" value="1"/>
</dbReference>
<keyword evidence="2 5" id="KW-0067">ATP-binding</keyword>
<evidence type="ECO:0000256" key="2">
    <source>
        <dbReference type="ARBA" id="ARBA00022840"/>
    </source>
</evidence>
<dbReference type="PANTHER" id="PTHR11361:SF99">
    <property type="entry name" value="DNA MISMATCH REPAIR PROTEIN"/>
    <property type="match status" value="1"/>
</dbReference>
<dbReference type="InterPro" id="IPR007696">
    <property type="entry name" value="DNA_mismatch_repair_MutS_core"/>
</dbReference>
<keyword evidence="3" id="KW-0238">DNA-binding</keyword>
<dbReference type="SMART" id="SM00534">
    <property type="entry name" value="MUTSac"/>
    <property type="match status" value="1"/>
</dbReference>
<evidence type="ECO:0000259" key="4">
    <source>
        <dbReference type="PROSITE" id="PS50893"/>
    </source>
</evidence>
<accession>A0ABV8EPV4</accession>
<dbReference type="RefSeq" id="WP_241295027.1">
    <property type="nucleotide sequence ID" value="NZ_JAKZGR010000008.1"/>
</dbReference>